<evidence type="ECO:0000313" key="2">
    <source>
        <dbReference type="Proteomes" id="UP000432350"/>
    </source>
</evidence>
<gene>
    <name evidence="1" type="ORF">SPHINGO8BC_51102</name>
</gene>
<dbReference type="Proteomes" id="UP000432350">
    <property type="component" value="Unassembled WGS sequence"/>
</dbReference>
<sequence length="76" mass="8732">MNPGELTLVTSTSARDFEMTSPKLHVKPLACRIYQKYKNFMNTQKHGAIYTGSLGEFLALFGYEKTSFIKVIYLEY</sequence>
<dbReference type="EMBL" id="CABWMV010000024">
    <property type="protein sequence ID" value="VXC95281.1"/>
    <property type="molecule type" value="Genomic_DNA"/>
</dbReference>
<evidence type="ECO:0000313" key="1">
    <source>
        <dbReference type="EMBL" id="VXC95281.1"/>
    </source>
</evidence>
<organism evidence="1 2">
    <name type="scientific">Sphingobacterium multivorum</name>
    <dbReference type="NCBI Taxonomy" id="28454"/>
    <lineage>
        <taxon>Bacteria</taxon>
        <taxon>Pseudomonadati</taxon>
        <taxon>Bacteroidota</taxon>
        <taxon>Sphingobacteriia</taxon>
        <taxon>Sphingobacteriales</taxon>
        <taxon>Sphingobacteriaceae</taxon>
        <taxon>Sphingobacterium</taxon>
    </lineage>
</organism>
<proteinExistence type="predicted"/>
<protein>
    <submittedName>
        <fullName evidence="1">Uncharacterized protein</fullName>
    </submittedName>
</protein>
<reference evidence="1 2" key="1">
    <citation type="submission" date="2019-10" db="EMBL/GenBank/DDBJ databases">
        <authorList>
            <person name="Karimi E."/>
        </authorList>
    </citation>
    <scope>NUCLEOTIDE SEQUENCE [LARGE SCALE GENOMIC DNA]</scope>
    <source>
        <strain evidence="1">Sphingobacterium sp. 8BC</strain>
    </source>
</reference>
<dbReference type="AlphaFoldDB" id="A0A654CST0"/>
<accession>A0A654CST0</accession>
<name>A0A654CST0_SPHMU</name>